<dbReference type="RefSeq" id="WP_227600722.1">
    <property type="nucleotide sequence ID" value="NZ_JAJEPX010000019.1"/>
</dbReference>
<evidence type="ECO:0000313" key="1">
    <source>
        <dbReference type="EMBL" id="MCC2176978.1"/>
    </source>
</evidence>
<sequence length="82" mass="9451">MQTKIHEPTQIVEVMLTHAEQADEAVKKQLKKLYAQYKGTKYTVAVFLSGNRDLYEDTRDLLLFNRRRAAERAVQARKAAGQ</sequence>
<keyword evidence="2" id="KW-1185">Reference proteome</keyword>
<organism evidence="1 2">
    <name type="scientific">Agathobaculum butyriciproducens</name>
    <dbReference type="NCBI Taxonomy" id="1628085"/>
    <lineage>
        <taxon>Bacteria</taxon>
        <taxon>Bacillati</taxon>
        <taxon>Bacillota</taxon>
        <taxon>Clostridia</taxon>
        <taxon>Eubacteriales</taxon>
        <taxon>Butyricicoccaceae</taxon>
        <taxon>Agathobaculum</taxon>
    </lineage>
</organism>
<reference evidence="1 2" key="1">
    <citation type="submission" date="2021-10" db="EMBL/GenBank/DDBJ databases">
        <title>Anaerobic single-cell dispensing facilitates the cultivation of human gut bacteria.</title>
        <authorList>
            <person name="Afrizal A."/>
        </authorList>
    </citation>
    <scope>NUCLEOTIDE SEQUENCE [LARGE SCALE GENOMIC DNA]</scope>
    <source>
        <strain evidence="1 2">CLA-AA-H270</strain>
    </source>
</reference>
<accession>A0AAW4W475</accession>
<dbReference type="EMBL" id="JAJEPX010000019">
    <property type="protein sequence ID" value="MCC2176978.1"/>
    <property type="molecule type" value="Genomic_DNA"/>
</dbReference>
<protein>
    <submittedName>
        <fullName evidence="1">Uncharacterized protein</fullName>
    </submittedName>
</protein>
<name>A0AAW4W475_9FIRM</name>
<gene>
    <name evidence="1" type="ORF">LKD22_07540</name>
</gene>
<dbReference type="Proteomes" id="UP001298753">
    <property type="component" value="Unassembled WGS sequence"/>
</dbReference>
<comment type="caution">
    <text evidence="1">The sequence shown here is derived from an EMBL/GenBank/DDBJ whole genome shotgun (WGS) entry which is preliminary data.</text>
</comment>
<proteinExistence type="predicted"/>
<evidence type="ECO:0000313" key="2">
    <source>
        <dbReference type="Proteomes" id="UP001298753"/>
    </source>
</evidence>
<dbReference type="AlphaFoldDB" id="A0AAW4W475"/>
<dbReference type="GeneID" id="98660905"/>